<dbReference type="Proteomes" id="UP001144280">
    <property type="component" value="Unassembled WGS sequence"/>
</dbReference>
<keyword evidence="4" id="KW-1185">Reference proteome</keyword>
<proteinExistence type="predicted"/>
<protein>
    <submittedName>
        <fullName evidence="3">Uncharacterized protein</fullName>
    </submittedName>
</protein>
<organism evidence="3 4">
    <name type="scientific">Phytohabitans aurantiacus</name>
    <dbReference type="NCBI Taxonomy" id="3016789"/>
    <lineage>
        <taxon>Bacteria</taxon>
        <taxon>Bacillati</taxon>
        <taxon>Actinomycetota</taxon>
        <taxon>Actinomycetes</taxon>
        <taxon>Micromonosporales</taxon>
        <taxon>Micromonosporaceae</taxon>
    </lineage>
</organism>
<sequence>MRIVRTAVGMLLLTLGLPVLLVGGALWTAMQHRDAGGAFSGAIERITTPGHAVVVADLDALLRDTAPFTRARDTTLRITARTETGPAMIGVAPADEAARYLAGVAYAQVDRVSLTSGPLPVRVTPVAGTPAGAERPPGGTVPGAPPRWIHQGAGAVEWEPSPVRGQRLSLIVMHPDARAALTVDLRVEVRPGWLASATWGLLVAGAVLIVLGMAALAWPVRRVTAPPPPPDRPTTLADAPPVPVPPPAPAPPAFSPPAFAPPARPVLAWPPTTRPTTTPPPLPPTLITNAEGVGVGGGGGGSCRRRAR</sequence>
<evidence type="ECO:0000313" key="3">
    <source>
        <dbReference type="EMBL" id="GLH95750.1"/>
    </source>
</evidence>
<dbReference type="EMBL" id="BSDI01000004">
    <property type="protein sequence ID" value="GLH95750.1"/>
    <property type="molecule type" value="Genomic_DNA"/>
</dbReference>
<evidence type="ECO:0000256" key="2">
    <source>
        <dbReference type="SAM" id="Phobius"/>
    </source>
</evidence>
<feature type="compositionally biased region" description="Gly residues" evidence="1">
    <location>
        <begin position="293"/>
        <end position="302"/>
    </location>
</feature>
<comment type="caution">
    <text evidence="3">The sequence shown here is derived from an EMBL/GenBank/DDBJ whole genome shotgun (WGS) entry which is preliminary data.</text>
</comment>
<gene>
    <name evidence="3" type="ORF">Pa4123_10220</name>
</gene>
<keyword evidence="2" id="KW-0812">Transmembrane</keyword>
<dbReference type="RefSeq" id="WP_281892801.1">
    <property type="nucleotide sequence ID" value="NZ_BSDI01000004.1"/>
</dbReference>
<keyword evidence="2" id="KW-0472">Membrane</keyword>
<feature type="compositionally biased region" description="Pro residues" evidence="1">
    <location>
        <begin position="240"/>
        <end position="264"/>
    </location>
</feature>
<name>A0ABQ5QNA4_9ACTN</name>
<feature type="region of interest" description="Disordered" evidence="1">
    <location>
        <begin position="227"/>
        <end position="308"/>
    </location>
</feature>
<reference evidence="3" key="1">
    <citation type="submission" date="2022-12" db="EMBL/GenBank/DDBJ databases">
        <title>New Phytohabitans aurantiacus sp. RD004123 nov., an actinomycete isolated from soil.</title>
        <authorList>
            <person name="Triningsih D.W."/>
            <person name="Harunari E."/>
            <person name="Igarashi Y."/>
        </authorList>
    </citation>
    <scope>NUCLEOTIDE SEQUENCE</scope>
    <source>
        <strain evidence="3">RD004123</strain>
    </source>
</reference>
<evidence type="ECO:0000313" key="4">
    <source>
        <dbReference type="Proteomes" id="UP001144280"/>
    </source>
</evidence>
<dbReference type="PRINTS" id="PR01217">
    <property type="entry name" value="PRICHEXTENSN"/>
</dbReference>
<feature type="transmembrane region" description="Helical" evidence="2">
    <location>
        <begin position="193"/>
        <end position="218"/>
    </location>
</feature>
<keyword evidence="2" id="KW-1133">Transmembrane helix</keyword>
<accession>A0ABQ5QNA4</accession>
<evidence type="ECO:0000256" key="1">
    <source>
        <dbReference type="SAM" id="MobiDB-lite"/>
    </source>
</evidence>